<reference evidence="1 2" key="1">
    <citation type="journal article" date="2023" name="Mol. Biol. Evol.">
        <title>Genomics of Secondarily Temperate Adaptation in the Only Non-Antarctic Icefish.</title>
        <authorList>
            <person name="Rivera-Colon A.G."/>
            <person name="Rayamajhi N."/>
            <person name="Minhas B.F."/>
            <person name="Madrigal G."/>
            <person name="Bilyk K.T."/>
            <person name="Yoon V."/>
            <person name="Hune M."/>
            <person name="Gregory S."/>
            <person name="Cheng C.H.C."/>
            <person name="Catchen J.M."/>
        </authorList>
    </citation>
    <scope>NUCLEOTIDE SEQUENCE [LARGE SCALE GENOMIC DNA]</scope>
    <source>
        <tissue evidence="1">White muscle</tissue>
    </source>
</reference>
<evidence type="ECO:0000313" key="2">
    <source>
        <dbReference type="Proteomes" id="UP001331515"/>
    </source>
</evidence>
<protein>
    <submittedName>
        <fullName evidence="1">Uncharacterized protein</fullName>
    </submittedName>
</protein>
<keyword evidence="2" id="KW-1185">Reference proteome</keyword>
<sequence>MTVRDGGRLHRVCTQVGEQPAAGCCCRVAPVQQPGDCSLEEGGASRWSPPLTDMTRGPAVCTHSLQTARVFDVFGSPNESRSPPQTASSLGFLCKSVWRCCRGLCFACPAPSCWGSVSQQRVQGQLGLFQRSPPEESSGQPDLDDLEWGSGSSLLHLLHSFPADSPFITETPGKPVNCTQRFLLPPSSAICWENIVGPKEFAKSRLLVLQNRAALQAVATTSGVEEGGISYEHQAREEVQGINSDHLSAEETMQTMDKAFVSLQETRKEGEEQGVLTSMKEHLANTRDAIHGREHTANILENHFSTLENTLLNMQFRLNKLIQH</sequence>
<comment type="caution">
    <text evidence="1">The sequence shown here is derived from an EMBL/GenBank/DDBJ whole genome shotgun (WGS) entry which is preliminary data.</text>
</comment>
<name>A0AAN8CVJ0_CHAGU</name>
<dbReference type="EMBL" id="JAURVH010001528">
    <property type="protein sequence ID" value="KAK5911231.1"/>
    <property type="molecule type" value="Genomic_DNA"/>
</dbReference>
<gene>
    <name evidence="1" type="ORF">CgunFtcFv8_005426</name>
</gene>
<accession>A0AAN8CVJ0</accession>
<organism evidence="1 2">
    <name type="scientific">Champsocephalus gunnari</name>
    <name type="common">Mackerel icefish</name>
    <dbReference type="NCBI Taxonomy" id="52237"/>
    <lineage>
        <taxon>Eukaryota</taxon>
        <taxon>Metazoa</taxon>
        <taxon>Chordata</taxon>
        <taxon>Craniata</taxon>
        <taxon>Vertebrata</taxon>
        <taxon>Euteleostomi</taxon>
        <taxon>Actinopterygii</taxon>
        <taxon>Neopterygii</taxon>
        <taxon>Teleostei</taxon>
        <taxon>Neoteleostei</taxon>
        <taxon>Acanthomorphata</taxon>
        <taxon>Eupercaria</taxon>
        <taxon>Perciformes</taxon>
        <taxon>Notothenioidei</taxon>
        <taxon>Channichthyidae</taxon>
        <taxon>Champsocephalus</taxon>
    </lineage>
</organism>
<dbReference type="AlphaFoldDB" id="A0AAN8CVJ0"/>
<dbReference type="Proteomes" id="UP001331515">
    <property type="component" value="Unassembled WGS sequence"/>
</dbReference>
<evidence type="ECO:0000313" key="1">
    <source>
        <dbReference type="EMBL" id="KAK5911231.1"/>
    </source>
</evidence>
<proteinExistence type="predicted"/>